<evidence type="ECO:0000313" key="2">
    <source>
        <dbReference type="EMBL" id="BCK60945.1"/>
    </source>
</evidence>
<organism evidence="2 3">
    <name type="scientific">Chrysanthemum mosaic-associated virus</name>
    <dbReference type="NCBI Taxonomy" id="2746510"/>
    <lineage>
        <taxon>Viruses</taxon>
        <taxon>Riboviria</taxon>
        <taxon>Orthornavirae</taxon>
        <taxon>Negarnaviricota</taxon>
        <taxon>Polyploviricotina</taxon>
        <taxon>Bunyaviricetes</taxon>
        <taxon>Elliovirales</taxon>
        <taxon>Fimoviridae</taxon>
        <taxon>Emaravirus</taxon>
        <taxon>Emaravirus chrysanthemi</taxon>
    </lineage>
</organism>
<evidence type="ECO:0000256" key="1">
    <source>
        <dbReference type="SAM" id="Coils"/>
    </source>
</evidence>
<accession>A0AAU9BTD9</accession>
<feature type="coiled-coil region" evidence="1">
    <location>
        <begin position="254"/>
        <end position="284"/>
    </location>
</feature>
<dbReference type="KEGG" id="vg:80551278"/>
<reference evidence="2" key="1">
    <citation type="journal article" date="2021" name="Arch. Virol.">
        <title>Complete nucleotide sequence of chrysanthemum mosaic-associated virus, a novel emaravirus infecting chrysanthemum.</title>
        <authorList>
            <person name="Kubota K."/>
            <person name="Yanagisawa H."/>
            <person name="Chiaki Y."/>
            <person name="Yamasaki J."/>
            <person name="Horikawa H."/>
            <person name="Tsunekawa K."/>
            <person name="Morita Y."/>
            <person name="Kadono F."/>
        </authorList>
    </citation>
    <scope>NUCLEOTIDE SEQUENCE</scope>
    <source>
        <strain evidence="2">Aichi_Toyohashi_2018</strain>
    </source>
</reference>
<sequence>MFTFILLSLASLVITNQAAEHDTSIWNDDRHLGDTVDTLTIDEMSHVKLKQDFEVTGRNQKLKVDFMSLFSLAKVKILQPNKLARITAMVLCWIPQANNIGGKVTLSLVDERKKKDDARRIETQVTFKPDRPVIGIFYNNFAMRVDDLKYMNLEFITHGVNMDRGTMGRLSFGYKVVMSKPAFYEKKNAEVFYLPIEKLPELSVEKPEDIYNGFVKKMAEKKKKEIDYFANMKMFIDMSKTPVNEATTSQEAILADLHRNLEILEKYKEDAEQYRIKATEIAALQESINDTKMRIDVYKNGGYNPLA</sequence>
<dbReference type="GeneID" id="80551278"/>
<dbReference type="RefSeq" id="YP_010840379.1">
    <property type="nucleotide sequence ID" value="NC_078668.1"/>
</dbReference>
<dbReference type="EMBL" id="LC576449">
    <property type="protein sequence ID" value="BCK60945.1"/>
    <property type="molecule type" value="Viral_cRNA"/>
</dbReference>
<name>A0AAU9BTD9_9VIRU</name>
<keyword evidence="3" id="KW-1185">Reference proteome</keyword>
<protein>
    <submittedName>
        <fullName evidence="2">Movement protein</fullName>
    </submittedName>
</protein>
<gene>
    <name evidence="2" type="primary">P4</name>
</gene>
<dbReference type="Proteomes" id="UP000888200">
    <property type="component" value="Genome"/>
</dbReference>
<evidence type="ECO:0000313" key="3">
    <source>
        <dbReference type="Proteomes" id="UP000888200"/>
    </source>
</evidence>
<proteinExistence type="predicted"/>
<keyword evidence="1" id="KW-0175">Coiled coil</keyword>